<evidence type="ECO:0000313" key="2">
    <source>
        <dbReference type="Proteomes" id="UP000266177"/>
    </source>
</evidence>
<reference evidence="1 2" key="1">
    <citation type="submission" date="2018-09" db="EMBL/GenBank/DDBJ databases">
        <title>Paenibacillus SK2017-BO5.</title>
        <authorList>
            <person name="Piskunova J.V."/>
            <person name="Dubiley S.A."/>
            <person name="Severinov K.V."/>
        </authorList>
    </citation>
    <scope>NUCLEOTIDE SEQUENCE [LARGE SCALE GENOMIC DNA]</scope>
    <source>
        <strain evidence="1 2">BO5</strain>
    </source>
</reference>
<sequence length="110" mass="12662">MMLTVSSGRQGQEWFDIDVSEDCTGLQLKAILRLKLFGEPPRNDVQYILEAKQPEGLWFVVQEQHRLAEAGLREGAHIRIQRAYSTTTDSLPSYGRRMLFQPEKDRVANK</sequence>
<organism evidence="1 2">
    <name type="scientific">Paenibacillus thiaminolyticus</name>
    <name type="common">Bacillus thiaminolyticus</name>
    <dbReference type="NCBI Taxonomy" id="49283"/>
    <lineage>
        <taxon>Bacteria</taxon>
        <taxon>Bacillati</taxon>
        <taxon>Bacillota</taxon>
        <taxon>Bacilli</taxon>
        <taxon>Bacillales</taxon>
        <taxon>Paenibacillaceae</taxon>
        <taxon>Paenibacillus</taxon>
    </lineage>
</organism>
<proteinExistence type="predicted"/>
<evidence type="ECO:0000313" key="1">
    <source>
        <dbReference type="EMBL" id="RJG23150.1"/>
    </source>
</evidence>
<comment type="caution">
    <text evidence="1">The sequence shown here is derived from an EMBL/GenBank/DDBJ whole genome shotgun (WGS) entry which is preliminary data.</text>
</comment>
<protein>
    <submittedName>
        <fullName evidence="1">Uncharacterized protein</fullName>
    </submittedName>
</protein>
<name>A0A3A3GJ12_PANTH</name>
<dbReference type="Proteomes" id="UP000266177">
    <property type="component" value="Unassembled WGS sequence"/>
</dbReference>
<dbReference type="RefSeq" id="WP_119794359.1">
    <property type="nucleotide sequence ID" value="NZ_QYZD01000012.1"/>
</dbReference>
<dbReference type="OrthoDB" id="2615416at2"/>
<dbReference type="EMBL" id="QYZD01000012">
    <property type="protein sequence ID" value="RJG23150.1"/>
    <property type="molecule type" value="Genomic_DNA"/>
</dbReference>
<dbReference type="AlphaFoldDB" id="A0A3A3GJ12"/>
<accession>A0A3A3GJ12</accession>
<gene>
    <name evidence="1" type="ORF">DQX05_14885</name>
</gene>